<sequence length="572" mass="67115">MICCTPEKGSRLLEKSYTHFNKQIVINNKSCNRLIDFCRFNPDKILQTVKSISSDFTKGLTQNKVGKIETNLQILIQLLQSLISKFEQESLEIVLNILKQIPVKHFLLFMQILHIIFQMQIKKQDIVDRASLIYMQKVTQFNFSQRLNYYKESQITSTILGQRSADKLTACLYLYSICDGEEETKEQFQLLFAQLIQKYQKLHQYDNIIQIIQVLEDFNVYLQNLSYNEQQMFYFAENSLQDSTAIFEVLQKQNQKSQLVLIDDFIFPTKVYSRPKVQQTGIKKYIFGLFKSIESVFEPASITDLYNFLVSQQLMLEQHLTDLIIKLAHQTKTTLADIVHRLPEDIIKNKFSFKIAEELFKTENGLDYALIVLKYVLINQKQFLDQILTDLLKTCLQNLKQKQKKSRLYTKLSDFLHSETVDACQNFTEFLNQCVDKQPERVYYFYVLGRKLTPAVPQNSKQLINFYAKIAPFFNVQFSQSLFTEFTIEMETNTPYNQNDQSNQLIKNVPNYLEVSQTQIESLNYEQVIQMNVNEEKIKINELAEELSKIKSTQKGVITDKWKNFVVSIYGQ</sequence>
<name>A0AA86QAJ7_9EUKA</name>
<dbReference type="EMBL" id="CATOUU010000839">
    <property type="protein sequence ID" value="CAI9953436.1"/>
    <property type="molecule type" value="Genomic_DNA"/>
</dbReference>
<comment type="caution">
    <text evidence="1">The sequence shown here is derived from an EMBL/GenBank/DDBJ whole genome shotgun (WGS) entry which is preliminary data.</text>
</comment>
<evidence type="ECO:0000313" key="2">
    <source>
        <dbReference type="EMBL" id="CAL6066645.1"/>
    </source>
</evidence>
<organism evidence="1">
    <name type="scientific">Hexamita inflata</name>
    <dbReference type="NCBI Taxonomy" id="28002"/>
    <lineage>
        <taxon>Eukaryota</taxon>
        <taxon>Metamonada</taxon>
        <taxon>Diplomonadida</taxon>
        <taxon>Hexamitidae</taxon>
        <taxon>Hexamitinae</taxon>
        <taxon>Hexamita</taxon>
    </lineage>
</organism>
<evidence type="ECO:0000313" key="1">
    <source>
        <dbReference type="EMBL" id="CAI9953436.1"/>
    </source>
</evidence>
<gene>
    <name evidence="1" type="ORF">HINF_LOCUS41081</name>
    <name evidence="2" type="ORF">HINF_LOCUS52556</name>
</gene>
<dbReference type="Proteomes" id="UP001642409">
    <property type="component" value="Unassembled WGS sequence"/>
</dbReference>
<keyword evidence="3" id="KW-1185">Reference proteome</keyword>
<accession>A0AA86QAJ7</accession>
<proteinExistence type="predicted"/>
<evidence type="ECO:0000313" key="3">
    <source>
        <dbReference type="Proteomes" id="UP001642409"/>
    </source>
</evidence>
<protein>
    <submittedName>
        <fullName evidence="2">Hypothetical_protein</fullName>
    </submittedName>
</protein>
<reference evidence="1" key="1">
    <citation type="submission" date="2023-06" db="EMBL/GenBank/DDBJ databases">
        <authorList>
            <person name="Kurt Z."/>
        </authorList>
    </citation>
    <scope>NUCLEOTIDE SEQUENCE</scope>
</reference>
<dbReference type="AlphaFoldDB" id="A0AA86QAJ7"/>
<dbReference type="EMBL" id="CAXDID020000263">
    <property type="protein sequence ID" value="CAL6066645.1"/>
    <property type="molecule type" value="Genomic_DNA"/>
</dbReference>
<reference evidence="2 3" key="2">
    <citation type="submission" date="2024-07" db="EMBL/GenBank/DDBJ databases">
        <authorList>
            <person name="Akdeniz Z."/>
        </authorList>
    </citation>
    <scope>NUCLEOTIDE SEQUENCE [LARGE SCALE GENOMIC DNA]</scope>
</reference>